<dbReference type="EMBL" id="CP000542">
    <property type="protein sequence ID" value="ABM57271.1"/>
    <property type="molecule type" value="Genomic_DNA"/>
</dbReference>
<dbReference type="SUPFAM" id="SSF88723">
    <property type="entry name" value="PIN domain-like"/>
    <property type="match status" value="1"/>
</dbReference>
<organism evidence="2 3">
    <name type="scientific">Verminephrobacter eiseniae (strain EF01-2)</name>
    <dbReference type="NCBI Taxonomy" id="391735"/>
    <lineage>
        <taxon>Bacteria</taxon>
        <taxon>Pseudomonadati</taxon>
        <taxon>Pseudomonadota</taxon>
        <taxon>Betaproteobacteria</taxon>
        <taxon>Burkholderiales</taxon>
        <taxon>Comamonadaceae</taxon>
        <taxon>Verminephrobacter</taxon>
    </lineage>
</organism>
<dbReference type="HOGENOM" id="CLU_2496987_0_0_4"/>
<accession>A1WI14</accession>
<evidence type="ECO:0000313" key="3">
    <source>
        <dbReference type="Proteomes" id="UP000000374"/>
    </source>
</evidence>
<reference evidence="3" key="1">
    <citation type="submission" date="2006-12" db="EMBL/GenBank/DDBJ databases">
        <title>Complete sequence of chromosome 1 of Verminephrobacter eiseniae EF01-2.</title>
        <authorList>
            <person name="Copeland A."/>
            <person name="Lucas S."/>
            <person name="Lapidus A."/>
            <person name="Barry K."/>
            <person name="Detter J.C."/>
            <person name="Glavina del Rio T."/>
            <person name="Dalin E."/>
            <person name="Tice H."/>
            <person name="Pitluck S."/>
            <person name="Chertkov O."/>
            <person name="Brettin T."/>
            <person name="Bruce D."/>
            <person name="Han C."/>
            <person name="Tapia R."/>
            <person name="Gilna P."/>
            <person name="Schmutz J."/>
            <person name="Larimer F."/>
            <person name="Land M."/>
            <person name="Hauser L."/>
            <person name="Kyrpides N."/>
            <person name="Kim E."/>
            <person name="Stahl D."/>
            <person name="Richardson P."/>
        </authorList>
    </citation>
    <scope>NUCLEOTIDE SEQUENCE [LARGE SCALE GENOMIC DNA]</scope>
    <source>
        <strain evidence="3">EF01-2</strain>
    </source>
</reference>
<feature type="region of interest" description="Disordered" evidence="1">
    <location>
        <begin position="47"/>
        <end position="86"/>
    </location>
</feature>
<feature type="compositionally biased region" description="Basic residues" evidence="1">
    <location>
        <begin position="58"/>
        <end position="67"/>
    </location>
</feature>
<evidence type="ECO:0000313" key="2">
    <source>
        <dbReference type="EMBL" id="ABM57271.1"/>
    </source>
</evidence>
<dbReference type="eggNOG" id="COG1487">
    <property type="taxonomic scope" value="Bacteria"/>
</dbReference>
<name>A1WI14_VEREI</name>
<dbReference type="STRING" id="391735.Veis_1511"/>
<keyword evidence="3" id="KW-1185">Reference proteome</keyword>
<dbReference type="AlphaFoldDB" id="A1WI14"/>
<dbReference type="InterPro" id="IPR029060">
    <property type="entry name" value="PIN-like_dom_sf"/>
</dbReference>
<evidence type="ECO:0008006" key="4">
    <source>
        <dbReference type="Google" id="ProtNLM"/>
    </source>
</evidence>
<dbReference type="KEGG" id="vei:Veis_1511"/>
<gene>
    <name evidence="2" type="ordered locus">Veis_1511</name>
</gene>
<proteinExistence type="predicted"/>
<sequence>MWALVGESLIDSLIAATALEQGCIVVTRNTADFARAGVEIHGPWVSGTAGRSSMGRSPWRRQARCTRGHGAPSRAPGAVNFGGHMA</sequence>
<evidence type="ECO:0000256" key="1">
    <source>
        <dbReference type="SAM" id="MobiDB-lite"/>
    </source>
</evidence>
<dbReference type="Gene3D" id="3.40.50.1010">
    <property type="entry name" value="5'-nuclease"/>
    <property type="match status" value="1"/>
</dbReference>
<protein>
    <recommendedName>
        <fullName evidence="4">PIN domain-containing protein</fullName>
    </recommendedName>
</protein>
<dbReference type="Proteomes" id="UP000000374">
    <property type="component" value="Chromosome"/>
</dbReference>